<evidence type="ECO:0000313" key="4">
    <source>
        <dbReference type="Proteomes" id="UP000297385"/>
    </source>
</evidence>
<sequence length="225" mass="24596">MLNRNAISSGAYLESFESLPKGMLWTQAQIDASLAHTMRQRPDNGDVWVFAYGSLMWNPISDFDSRRIATLQGWHRSFCIRMIAGRGTPQQPGRMLSLEQGGSTRGVALRLCGETLEEELRILWIRETVTGAYRPTWAPLTLEDGTELSAIAFVADHGNPQYEGDARATLIAPSMAVASGLFGTNAEYVFKLQSALADCGLNDAYIDELVAELAAELARIAGQPA</sequence>
<proteinExistence type="predicted"/>
<dbReference type="InterPro" id="IPR013024">
    <property type="entry name" value="GGCT-like"/>
</dbReference>
<dbReference type="GO" id="GO:0016740">
    <property type="term" value="F:transferase activity"/>
    <property type="evidence" value="ECO:0007669"/>
    <property type="project" value="UniProtKB-KW"/>
</dbReference>
<dbReference type="GeneID" id="97309037"/>
<dbReference type="GO" id="GO:0006751">
    <property type="term" value="P:glutathione catabolic process"/>
    <property type="evidence" value="ECO:0007669"/>
    <property type="project" value="InterPro"/>
</dbReference>
<organism evidence="3 4">
    <name type="scientific">Paraburkholderia dipogonis</name>
    <dbReference type="NCBI Taxonomy" id="1211383"/>
    <lineage>
        <taxon>Bacteria</taxon>
        <taxon>Pseudomonadati</taxon>
        <taxon>Pseudomonadota</taxon>
        <taxon>Betaproteobacteria</taxon>
        <taxon>Burkholderiales</taxon>
        <taxon>Burkholderiaceae</taxon>
        <taxon>Paraburkholderia</taxon>
    </lineage>
</organism>
<dbReference type="Proteomes" id="UP000297385">
    <property type="component" value="Unassembled WGS sequence"/>
</dbReference>
<dbReference type="AlphaFoldDB" id="A0A4Y8MV36"/>
<dbReference type="PANTHER" id="PTHR12192:SF2">
    <property type="entry name" value="GLUTATHIONE-SPECIFIC GAMMA-GLUTAMYLCYCLOTRANSFERASE 2"/>
    <property type="match status" value="1"/>
</dbReference>
<dbReference type="RefSeq" id="WP_134463987.1">
    <property type="nucleotide sequence ID" value="NZ_JBHMFL010000168.1"/>
</dbReference>
<dbReference type="InterPro" id="IPR006840">
    <property type="entry name" value="ChaC"/>
</dbReference>
<dbReference type="Pfam" id="PF04752">
    <property type="entry name" value="ChaC"/>
    <property type="match status" value="1"/>
</dbReference>
<dbReference type="Gene3D" id="3.10.490.10">
    <property type="entry name" value="Gamma-glutamyl cyclotransferase-like"/>
    <property type="match status" value="1"/>
</dbReference>
<dbReference type="GO" id="GO:0005737">
    <property type="term" value="C:cytoplasm"/>
    <property type="evidence" value="ECO:0007669"/>
    <property type="project" value="TreeGrafter"/>
</dbReference>
<comment type="caution">
    <text evidence="3">The sequence shown here is derived from an EMBL/GenBank/DDBJ whole genome shotgun (WGS) entry which is preliminary data.</text>
</comment>
<dbReference type="PANTHER" id="PTHR12192">
    <property type="entry name" value="CATION TRANSPORT PROTEIN CHAC-RELATED"/>
    <property type="match status" value="1"/>
</dbReference>
<dbReference type="EC" id="4.3.2.7" evidence="1"/>
<dbReference type="SUPFAM" id="SSF110857">
    <property type="entry name" value="Gamma-glutamyl cyclotransferase-like"/>
    <property type="match status" value="1"/>
</dbReference>
<gene>
    <name evidence="3" type="ORF">E2553_31310</name>
</gene>
<protein>
    <recommendedName>
        <fullName evidence="1">glutathione-specific gamma-glutamylcyclotransferase</fullName>
        <ecNumber evidence="1">4.3.2.7</ecNumber>
    </recommendedName>
</protein>
<dbReference type="GO" id="GO:0061928">
    <property type="term" value="F:glutathione specific gamma-glutamylcyclotransferase activity"/>
    <property type="evidence" value="ECO:0007669"/>
    <property type="project" value="UniProtKB-EC"/>
</dbReference>
<dbReference type="CDD" id="cd06661">
    <property type="entry name" value="GGCT_like"/>
    <property type="match status" value="1"/>
</dbReference>
<keyword evidence="2" id="KW-0456">Lyase</keyword>
<name>A0A4Y8MV36_9BURK</name>
<reference evidence="3 4" key="1">
    <citation type="submission" date="2019-03" db="EMBL/GenBank/DDBJ databases">
        <title>Complete Genome Sequence of Paraburkholderia dipogonis ICMP 19430T, a Nitrogen-fixing Symbiont of the South African Invasive Legume Dipogon lignosus in New Zealand.</title>
        <authorList>
            <person name="De Meyer S.E."/>
        </authorList>
    </citation>
    <scope>NUCLEOTIDE SEQUENCE [LARGE SCALE GENOMIC DNA]</scope>
    <source>
        <strain evidence="3 4">ICMP 19430</strain>
    </source>
</reference>
<evidence type="ECO:0000313" key="3">
    <source>
        <dbReference type="EMBL" id="TFE41173.1"/>
    </source>
</evidence>
<keyword evidence="3" id="KW-0808">Transferase</keyword>
<accession>A0A4Y8MV36</accession>
<dbReference type="InterPro" id="IPR036568">
    <property type="entry name" value="GGCT-like_sf"/>
</dbReference>
<evidence type="ECO:0000256" key="1">
    <source>
        <dbReference type="ARBA" id="ARBA00012344"/>
    </source>
</evidence>
<evidence type="ECO:0000256" key="2">
    <source>
        <dbReference type="ARBA" id="ARBA00023239"/>
    </source>
</evidence>
<dbReference type="EMBL" id="SNVI01000002">
    <property type="protein sequence ID" value="TFE41173.1"/>
    <property type="molecule type" value="Genomic_DNA"/>
</dbReference>